<accession>A0ABT7SC75</accession>
<dbReference type="EMBL" id="JAUCGQ010000001">
    <property type="protein sequence ID" value="MDM7853669.1"/>
    <property type="molecule type" value="Genomic_DNA"/>
</dbReference>
<evidence type="ECO:0000313" key="4">
    <source>
        <dbReference type="EMBL" id="MDM7853669.1"/>
    </source>
</evidence>
<dbReference type="SUPFAM" id="SSF52540">
    <property type="entry name" value="P-loop containing nucleoside triphosphate hydrolases"/>
    <property type="match status" value="1"/>
</dbReference>
<reference evidence="4 5" key="1">
    <citation type="submission" date="2023-06" db="EMBL/GenBank/DDBJ databases">
        <title>Cellulomonas sp. MW4 Whole genome sequence.</title>
        <authorList>
            <person name="Park S."/>
        </authorList>
    </citation>
    <scope>NUCLEOTIDE SEQUENCE [LARGE SCALE GENOMIC DNA]</scope>
    <source>
        <strain evidence="4 5">MW4</strain>
    </source>
</reference>
<dbReference type="InterPro" id="IPR027417">
    <property type="entry name" value="P-loop_NTPase"/>
</dbReference>
<evidence type="ECO:0000256" key="1">
    <source>
        <dbReference type="SAM" id="MobiDB-lite"/>
    </source>
</evidence>
<evidence type="ECO:0000259" key="2">
    <source>
        <dbReference type="Pfam" id="PF01926"/>
    </source>
</evidence>
<dbReference type="PANTHER" id="PTHR42714:SF2">
    <property type="entry name" value="TRNA MODIFICATION GTPASE GTPBP3, MITOCHONDRIAL"/>
    <property type="match status" value="1"/>
</dbReference>
<comment type="caution">
    <text evidence="4">The sequence shown here is derived from an EMBL/GenBank/DDBJ whole genome shotgun (WGS) entry which is preliminary data.</text>
</comment>
<evidence type="ECO:0000313" key="5">
    <source>
        <dbReference type="Proteomes" id="UP001529338"/>
    </source>
</evidence>
<dbReference type="Pfam" id="PF18709">
    <property type="entry name" value="DLP_helical"/>
    <property type="match status" value="1"/>
</dbReference>
<feature type="domain" description="Dynamin-like helical" evidence="3">
    <location>
        <begin position="436"/>
        <end position="507"/>
    </location>
</feature>
<sequence length="588" mass="63019">MTVNLFKESSARARGLAEELRNVLAEFDPALAEPLLERLSVEAHATPLLVFTGYHSSGKSTLIEALTNRAFHIPIGSGVTTDQVTEYSWDGDVRLVDTPGVHADRPDHDERAEQALQAADLVLFAVPVELFDDTLVAHLRDVLGRLGKSHQTLIVITKAGTMEAAPGHREAAITEALGSFEQVPWVECDAQYYLDGLDLADSAPADSSAFVEASGLAKVAALINDFARQQGELGRLSQPLQMIAAISLEASASLTDDPNEQAALTVLGRQRSALSKKRIHLGELLGARSAQFRSDAVRAATQFADAIERDEHGGDLSGTTLESRMATLNESLGTALERFESSVKRVLEIQFDDLASEVLAIEATPYGRLTLELADVETAGFDAPEVVVRPSHAAVPTAPGWTRDMSKYLKQFNKFWGAGGGVRPSAGSNGHQVVLTVGRAFGKKFKPWQAVRTANTIGKVARVGGVVIAVGLEAYGVLADERAAVKAEQARAERRRSITQEVLAQAATIVAEALENFGKDLDDIFKPEFERIDAMAGEIYGARATRNDLRDRLSSVQKRAGTALAALAAAAGSSAPGPDRRRGNEMTP</sequence>
<gene>
    <name evidence="4" type="ORF">QRT04_01880</name>
</gene>
<dbReference type="InterPro" id="IPR006073">
    <property type="entry name" value="GTP-bd"/>
</dbReference>
<evidence type="ECO:0000259" key="3">
    <source>
        <dbReference type="Pfam" id="PF18709"/>
    </source>
</evidence>
<dbReference type="PANTHER" id="PTHR42714">
    <property type="entry name" value="TRNA MODIFICATION GTPASE GTPBP3"/>
    <property type="match status" value="1"/>
</dbReference>
<protein>
    <submittedName>
        <fullName evidence="4">50S ribosome-binding GTPase</fullName>
    </submittedName>
</protein>
<dbReference type="Gene3D" id="3.40.50.300">
    <property type="entry name" value="P-loop containing nucleotide triphosphate hydrolases"/>
    <property type="match status" value="1"/>
</dbReference>
<feature type="domain" description="G" evidence="2">
    <location>
        <begin position="50"/>
        <end position="157"/>
    </location>
</feature>
<proteinExistence type="predicted"/>
<dbReference type="Pfam" id="PF01926">
    <property type="entry name" value="MMR_HSR1"/>
    <property type="match status" value="1"/>
</dbReference>
<feature type="region of interest" description="Disordered" evidence="1">
    <location>
        <begin position="567"/>
        <end position="588"/>
    </location>
</feature>
<dbReference type="InterPro" id="IPR040576">
    <property type="entry name" value="DLP_helical"/>
</dbReference>
<dbReference type="Proteomes" id="UP001529338">
    <property type="component" value="Unassembled WGS sequence"/>
</dbReference>
<feature type="compositionally biased region" description="Basic and acidic residues" evidence="1">
    <location>
        <begin position="578"/>
        <end position="588"/>
    </location>
</feature>
<organism evidence="4 5">
    <name type="scientific">Cellulomonas alba</name>
    <dbReference type="NCBI Taxonomy" id="3053467"/>
    <lineage>
        <taxon>Bacteria</taxon>
        <taxon>Bacillati</taxon>
        <taxon>Actinomycetota</taxon>
        <taxon>Actinomycetes</taxon>
        <taxon>Micrococcales</taxon>
        <taxon>Cellulomonadaceae</taxon>
        <taxon>Cellulomonas</taxon>
    </lineage>
</organism>
<dbReference type="RefSeq" id="WP_289453190.1">
    <property type="nucleotide sequence ID" value="NZ_JAUCGQ010000001.1"/>
</dbReference>
<name>A0ABT7SC75_9CELL</name>
<keyword evidence="5" id="KW-1185">Reference proteome</keyword>